<dbReference type="AlphaFoldDB" id="A0A6N2NJJ1"/>
<name>A0A6N2NJJ1_SALVM</name>
<reference evidence="2" key="1">
    <citation type="submission" date="2019-03" db="EMBL/GenBank/DDBJ databases">
        <authorList>
            <person name="Mank J."/>
            <person name="Almeida P."/>
        </authorList>
    </citation>
    <scope>NUCLEOTIDE SEQUENCE</scope>
    <source>
        <strain evidence="2">78183</strain>
    </source>
</reference>
<feature type="compositionally biased region" description="Polar residues" evidence="1">
    <location>
        <begin position="127"/>
        <end position="136"/>
    </location>
</feature>
<proteinExistence type="predicted"/>
<accession>A0A6N2NJJ1</accession>
<gene>
    <name evidence="2" type="ORF">SVIM_LOCUS475146</name>
</gene>
<organism evidence="2">
    <name type="scientific">Salix viminalis</name>
    <name type="common">Common osier</name>
    <name type="synonym">Basket willow</name>
    <dbReference type="NCBI Taxonomy" id="40686"/>
    <lineage>
        <taxon>Eukaryota</taxon>
        <taxon>Viridiplantae</taxon>
        <taxon>Streptophyta</taxon>
        <taxon>Embryophyta</taxon>
        <taxon>Tracheophyta</taxon>
        <taxon>Spermatophyta</taxon>
        <taxon>Magnoliopsida</taxon>
        <taxon>eudicotyledons</taxon>
        <taxon>Gunneridae</taxon>
        <taxon>Pentapetalae</taxon>
        <taxon>rosids</taxon>
        <taxon>fabids</taxon>
        <taxon>Malpighiales</taxon>
        <taxon>Salicaceae</taxon>
        <taxon>Saliceae</taxon>
        <taxon>Salix</taxon>
    </lineage>
</organism>
<feature type="region of interest" description="Disordered" evidence="1">
    <location>
        <begin position="87"/>
        <end position="154"/>
    </location>
</feature>
<evidence type="ECO:0000313" key="2">
    <source>
        <dbReference type="EMBL" id="VFU62780.1"/>
    </source>
</evidence>
<sequence>MTSAHSLGISTVGSAKIGVKPEADLKLESYCSTYISPCWTVNFSSPPFRTLIILSSTTYPNFSFIQRRTQYAKISLIQRWTVEELSGDSDGFEGVFQKSSDDRVSQTTADNYNPSGQMLANRELPNISKTQPNLTVSGRDMAVGAQPPSSPFSL</sequence>
<protein>
    <submittedName>
        <fullName evidence="2">Uncharacterized protein</fullName>
    </submittedName>
</protein>
<dbReference type="EMBL" id="CAADRP010002163">
    <property type="protein sequence ID" value="VFU62780.1"/>
    <property type="molecule type" value="Genomic_DNA"/>
</dbReference>
<evidence type="ECO:0000256" key="1">
    <source>
        <dbReference type="SAM" id="MobiDB-lite"/>
    </source>
</evidence>
<feature type="compositionally biased region" description="Polar residues" evidence="1">
    <location>
        <begin position="105"/>
        <end position="118"/>
    </location>
</feature>